<evidence type="ECO:0000313" key="1">
    <source>
        <dbReference type="EMBL" id="MBI5170525.1"/>
    </source>
</evidence>
<dbReference type="EMBL" id="JACRIW010000097">
    <property type="protein sequence ID" value="MBI5170525.1"/>
    <property type="molecule type" value="Genomic_DNA"/>
</dbReference>
<reference evidence="1" key="1">
    <citation type="submission" date="2020-07" db="EMBL/GenBank/DDBJ databases">
        <title>Huge and variable diversity of episymbiotic CPR bacteria and DPANN archaea in groundwater ecosystems.</title>
        <authorList>
            <person name="He C.Y."/>
            <person name="Keren R."/>
            <person name="Whittaker M."/>
            <person name="Farag I.F."/>
            <person name="Doudna J."/>
            <person name="Cate J.H.D."/>
            <person name="Banfield J.F."/>
        </authorList>
    </citation>
    <scope>NUCLEOTIDE SEQUENCE</scope>
    <source>
        <strain evidence="1">NC_groundwater_1813_Pr3_B-0.1um_71_17</strain>
    </source>
</reference>
<dbReference type="SUPFAM" id="SSF48452">
    <property type="entry name" value="TPR-like"/>
    <property type="match status" value="1"/>
</dbReference>
<name>A0A933SFU3_UNCEI</name>
<evidence type="ECO:0000313" key="2">
    <source>
        <dbReference type="Proteomes" id="UP000696931"/>
    </source>
</evidence>
<gene>
    <name evidence="1" type="ORF">HZA61_13640</name>
</gene>
<dbReference type="PANTHER" id="PTHR12558">
    <property type="entry name" value="CELL DIVISION CYCLE 16,23,27"/>
    <property type="match status" value="1"/>
</dbReference>
<proteinExistence type="predicted"/>
<dbReference type="InterPro" id="IPR011990">
    <property type="entry name" value="TPR-like_helical_dom_sf"/>
</dbReference>
<dbReference type="Pfam" id="PF13432">
    <property type="entry name" value="TPR_16"/>
    <property type="match status" value="2"/>
</dbReference>
<dbReference type="AlphaFoldDB" id="A0A933SFU3"/>
<comment type="caution">
    <text evidence="1">The sequence shown here is derived from an EMBL/GenBank/DDBJ whole genome shotgun (WGS) entry which is preliminary data.</text>
</comment>
<dbReference type="InterPro" id="IPR019734">
    <property type="entry name" value="TPR_rpt"/>
</dbReference>
<protein>
    <submittedName>
        <fullName evidence="1">Tetratricopeptide repeat protein</fullName>
    </submittedName>
</protein>
<organism evidence="1 2">
    <name type="scientific">Eiseniibacteriota bacterium</name>
    <dbReference type="NCBI Taxonomy" id="2212470"/>
    <lineage>
        <taxon>Bacteria</taxon>
        <taxon>Candidatus Eiseniibacteriota</taxon>
    </lineage>
</organism>
<accession>A0A933SFU3</accession>
<dbReference type="SMART" id="SM00028">
    <property type="entry name" value="TPR"/>
    <property type="match status" value="5"/>
</dbReference>
<dbReference type="Gene3D" id="1.25.40.10">
    <property type="entry name" value="Tetratricopeptide repeat domain"/>
    <property type="match status" value="2"/>
</dbReference>
<sequence>MPRKPRRPRTNPATGEPVVDALALARACLQSNEPDMAELWLRAWEDKSENSEVRAARCLDAGRVLETAGHFDRALAHLAAGLALEPVHEETAYFLHNNTGYILGQQGRHAQAERFCRAALRVDRLRYNAMKNLGNALAGQGRHAEASLHLMHACTAGPGDPRALHHLEALAAAHRGALLVAWPDLDWRLAEFRRRIEPRPGRSAPVFGDGVSIGGPEGSPSHEALGHARCAVAHFNVQGYADAVEECDLGLAFDPPSYPMRRWLTLIRARSLVFLERDAQEALDSARDAIEMDPFEGATWRVYGVALAAVGRHSDATRAYLNAIRLDFADGEALALLRTHVRRFGTAIEANIPDIRKRVSRLAAAMKKEKAARDQAMRDKLGLG</sequence>
<dbReference type="Proteomes" id="UP000696931">
    <property type="component" value="Unassembled WGS sequence"/>
</dbReference>
<dbReference type="PANTHER" id="PTHR12558:SF13">
    <property type="entry name" value="CELL DIVISION CYCLE PROTEIN 27 HOMOLOG"/>
    <property type="match status" value="1"/>
</dbReference>